<reference evidence="2" key="1">
    <citation type="submission" date="2023-11" db="EMBL/GenBank/DDBJ databases">
        <authorList>
            <person name="De Vega J J."/>
            <person name="De Vega J J."/>
        </authorList>
    </citation>
    <scope>NUCLEOTIDE SEQUENCE</scope>
</reference>
<evidence type="ECO:0000313" key="3">
    <source>
        <dbReference type="Proteomes" id="UP001295794"/>
    </source>
</evidence>
<dbReference type="EMBL" id="CAVNYO010000181">
    <property type="protein sequence ID" value="CAK5272155.1"/>
    <property type="molecule type" value="Genomic_DNA"/>
</dbReference>
<organism evidence="2 3">
    <name type="scientific">Mycena citricolor</name>
    <dbReference type="NCBI Taxonomy" id="2018698"/>
    <lineage>
        <taxon>Eukaryota</taxon>
        <taxon>Fungi</taxon>
        <taxon>Dikarya</taxon>
        <taxon>Basidiomycota</taxon>
        <taxon>Agaricomycotina</taxon>
        <taxon>Agaricomycetes</taxon>
        <taxon>Agaricomycetidae</taxon>
        <taxon>Agaricales</taxon>
        <taxon>Marasmiineae</taxon>
        <taxon>Mycenaceae</taxon>
        <taxon>Mycena</taxon>
    </lineage>
</organism>
<evidence type="ECO:0000256" key="1">
    <source>
        <dbReference type="SAM" id="MobiDB-lite"/>
    </source>
</evidence>
<sequence>RAPRRYCPQLDQEPRGPLRMAHAHRCPIRLGLHPWRRHGSAPRVPSLPRPQGPHHRRPRCASPPHEHLPGLPMLSWQRSARRSRRSAPAAAARTWTAFATTR</sequence>
<name>A0AAD2K0I7_9AGAR</name>
<evidence type="ECO:0000313" key="2">
    <source>
        <dbReference type="EMBL" id="CAK5272155.1"/>
    </source>
</evidence>
<dbReference type="Proteomes" id="UP001295794">
    <property type="component" value="Unassembled WGS sequence"/>
</dbReference>
<feature type="non-terminal residue" evidence="2">
    <location>
        <position position="1"/>
    </location>
</feature>
<proteinExistence type="predicted"/>
<accession>A0AAD2K0I7</accession>
<feature type="compositionally biased region" description="Low complexity" evidence="1">
    <location>
        <begin position="86"/>
        <end position="102"/>
    </location>
</feature>
<gene>
    <name evidence="2" type="ORF">MYCIT1_LOCUS17720</name>
</gene>
<feature type="region of interest" description="Disordered" evidence="1">
    <location>
        <begin position="33"/>
        <end position="102"/>
    </location>
</feature>
<protein>
    <submittedName>
        <fullName evidence="2">Uncharacterized protein</fullName>
    </submittedName>
</protein>
<keyword evidence="3" id="KW-1185">Reference proteome</keyword>
<dbReference type="AlphaFoldDB" id="A0AAD2K0I7"/>
<comment type="caution">
    <text evidence="2">The sequence shown here is derived from an EMBL/GenBank/DDBJ whole genome shotgun (WGS) entry which is preliminary data.</text>
</comment>